<evidence type="ECO:0000313" key="1">
    <source>
        <dbReference type="EMBL" id="WCO66057.1"/>
    </source>
</evidence>
<sequence>MPRRPHPDQIELGIGAPEPAVEAFAALVGEREGGWVNLLPEVEEDEARAVTPSPVAALFRAPGPPIPQATLIAPKAGRRGDVPAQVGLTHGVGTRVVGRLASEGVVLPEGWSVVQDHVRRGVVLKLEDPVDAAQAIAWALQAATALCPIRTTGAWLAEVHRP</sequence>
<dbReference type="Proteomes" id="UP001216390">
    <property type="component" value="Chromosome"/>
</dbReference>
<evidence type="ECO:0000313" key="2">
    <source>
        <dbReference type="Proteomes" id="UP001216390"/>
    </source>
</evidence>
<reference evidence="1" key="1">
    <citation type="submission" date="2023-01" db="EMBL/GenBank/DDBJ databases">
        <title>The diversity of Class Acidimicrobiia in South China Sea sediment environments and the proposal of Iamia marina sp. nov., a novel species of the genus Iamia.</title>
        <authorList>
            <person name="He Y."/>
            <person name="Tian X."/>
        </authorList>
    </citation>
    <scope>NUCLEOTIDE SEQUENCE</scope>
    <source>
        <strain evidence="1">DSM 19957</strain>
    </source>
</reference>
<name>A0AAE9Y4F3_9ACTN</name>
<dbReference type="AlphaFoldDB" id="A0AAE9Y4F3"/>
<accession>A0AAE9Y4F3</accession>
<dbReference type="EMBL" id="CP116942">
    <property type="protein sequence ID" value="WCO66057.1"/>
    <property type="molecule type" value="Genomic_DNA"/>
</dbReference>
<dbReference type="RefSeq" id="WP_272735583.1">
    <property type="nucleotide sequence ID" value="NZ_CP116942.1"/>
</dbReference>
<dbReference type="KEGG" id="ima:PO878_16275"/>
<keyword evidence="2" id="KW-1185">Reference proteome</keyword>
<protein>
    <submittedName>
        <fullName evidence="1">Uncharacterized protein</fullName>
    </submittedName>
</protein>
<organism evidence="1 2">
    <name type="scientific">Iamia majanohamensis</name>
    <dbReference type="NCBI Taxonomy" id="467976"/>
    <lineage>
        <taxon>Bacteria</taxon>
        <taxon>Bacillati</taxon>
        <taxon>Actinomycetota</taxon>
        <taxon>Acidimicrobiia</taxon>
        <taxon>Acidimicrobiales</taxon>
        <taxon>Iamiaceae</taxon>
        <taxon>Iamia</taxon>
    </lineage>
</organism>
<proteinExistence type="predicted"/>
<gene>
    <name evidence="1" type="ORF">PO878_16275</name>
</gene>